<keyword evidence="1" id="KW-0175">Coiled coil</keyword>
<dbReference type="EMBL" id="JASAYQ010000008">
    <property type="protein sequence ID" value="MDP8172931.1"/>
    <property type="molecule type" value="Genomic_DNA"/>
</dbReference>
<comment type="caution">
    <text evidence="3">The sequence shown here is derived from an EMBL/GenBank/DDBJ whole genome shotgun (WGS) entry which is preliminary data.</text>
</comment>
<evidence type="ECO:0000256" key="2">
    <source>
        <dbReference type="SAM" id="SignalP"/>
    </source>
</evidence>
<protein>
    <recommendedName>
        <fullName evidence="5">Tetratricopeptide repeat-containing protein</fullName>
    </recommendedName>
</protein>
<name>A0AAJ6NA01_9PAST</name>
<dbReference type="RefSeq" id="WP_306375264.1">
    <property type="nucleotide sequence ID" value="NZ_JASAYL010000009.1"/>
</dbReference>
<proteinExistence type="predicted"/>
<sequence>MKKTLLSLLIGLSLSQQVSACAGIDFDNLYFNLFAQDIIADKAFTPFLYESSPSFYHNEKITIPDENIDDWQAYFDNKLTYEQTKNLVYKATIEDLEYWKSSDSLEKFGIKELDHNFMYDHYTGINYLIEAKYLQPYMHLISKDDWNDVKTVENLNYEKTVADLIKWYKQADDNRIKLRYGYQLVRFHHYNLKFAEAVQAFEEYVEPLNLKTAPYYLALDQYAGALNGLGQKDRANYLFFQVFLHTKKRKDSAFSSMKFSTTDDFNTLLAKAKNDTEKEMVYFLLAYQSFNNQLPMMKKIYALNPNSEVLKVLQARAILQLEWHFLEKYPNNNSKQKNNRLPLKDDDHNSQFVQQLNELQSLTEQLYQTADDKAFWGISLAYLDFLQQDYQASKQRLNTIKTDNKAYQQQISTLKMLNDIVSQPVINKSFEDHLMKKYADLFQWETNENGYELIPSTAEFVIDILANRYFIQGELGKSFLMQNKLSKLLSVLDNELTKDIEKFYQKTDKTDFEQQILMRNMDVASPLSLFNFLYGDNAMRNGYFSKALQYYKQVKNTDGFVPTIYEYHQDGEEMKSTYMDLKEYDLFNNISNAIFGQNREEHFDASVSHTMTLPIFIRDFDFIKDKPLMNKVELAEILVKLQEIAKGNDERAGHANQLIGNMIYNTSKLGYFRQLFIANFYNGHDWRYGFYGDWKTTPTFYYGRNWPMWWSTPIDGNAFDKAITYYKKALTLTKDREQQAIILFQLASAEQGKYYQWEGKQKNTDDEAFFKRIKNEKFRTYFNILKKEYADTYTVKQLQSSCSYFKHFMSH</sequence>
<evidence type="ECO:0000313" key="4">
    <source>
        <dbReference type="Proteomes" id="UP001236239"/>
    </source>
</evidence>
<dbReference type="AlphaFoldDB" id="A0AAJ6NA01"/>
<dbReference type="Proteomes" id="UP001236239">
    <property type="component" value="Unassembled WGS sequence"/>
</dbReference>
<gene>
    <name evidence="3" type="ORF">QJU93_06135</name>
</gene>
<feature type="coiled-coil region" evidence="1">
    <location>
        <begin position="383"/>
        <end position="410"/>
    </location>
</feature>
<organism evidence="3 4">
    <name type="scientific">Phocoenobacter skyensis</name>
    <dbReference type="NCBI Taxonomy" id="97481"/>
    <lineage>
        <taxon>Bacteria</taxon>
        <taxon>Pseudomonadati</taxon>
        <taxon>Pseudomonadota</taxon>
        <taxon>Gammaproteobacteria</taxon>
        <taxon>Pasteurellales</taxon>
        <taxon>Pasteurellaceae</taxon>
        <taxon>Phocoenobacter</taxon>
    </lineage>
</organism>
<feature type="chain" id="PRO_5042459759" description="Tetratricopeptide repeat-containing protein" evidence="2">
    <location>
        <begin position="21"/>
        <end position="811"/>
    </location>
</feature>
<keyword evidence="2" id="KW-0732">Signal</keyword>
<evidence type="ECO:0000313" key="3">
    <source>
        <dbReference type="EMBL" id="MDP8172931.1"/>
    </source>
</evidence>
<accession>A0AAJ6NA01</accession>
<reference evidence="3" key="1">
    <citation type="journal article" date="2023" name="Front. Microbiol.">
        <title>Phylogeography and host specificity of Pasteurellaceae pathogenic to sea-farmed fish in the north-east Atlantic.</title>
        <authorList>
            <person name="Gulla S."/>
            <person name="Colquhoun D.J."/>
            <person name="Olsen A.B."/>
            <person name="Spilsberg B."/>
            <person name="Lagesen K."/>
            <person name="Aakesson C.P."/>
            <person name="Strom S."/>
            <person name="Manji F."/>
            <person name="Birkbeck T.H."/>
            <person name="Nilsen H.K."/>
        </authorList>
    </citation>
    <scope>NUCLEOTIDE SEQUENCE</scope>
    <source>
        <strain evidence="3">TW16_20</strain>
    </source>
</reference>
<evidence type="ECO:0008006" key="5">
    <source>
        <dbReference type="Google" id="ProtNLM"/>
    </source>
</evidence>
<evidence type="ECO:0000256" key="1">
    <source>
        <dbReference type="SAM" id="Coils"/>
    </source>
</evidence>
<feature type="signal peptide" evidence="2">
    <location>
        <begin position="1"/>
        <end position="20"/>
    </location>
</feature>